<dbReference type="GO" id="GO:0005509">
    <property type="term" value="F:calcium ion binding"/>
    <property type="evidence" value="ECO:0007669"/>
    <property type="project" value="InterPro"/>
</dbReference>
<dbReference type="FunFam" id="2.10.25.10:FF:000005">
    <property type="entry name" value="Fibrillin 2"/>
    <property type="match status" value="1"/>
</dbReference>
<feature type="domain" description="EGF-like" evidence="10">
    <location>
        <begin position="193"/>
        <end position="224"/>
    </location>
</feature>
<dbReference type="InterPro" id="IPR017878">
    <property type="entry name" value="TB_dom"/>
</dbReference>
<reference evidence="12 13" key="1">
    <citation type="submission" date="2017-12" db="EMBL/GenBank/DDBJ databases">
        <title>Hemimetabolous genomes reveal molecular basis of termite eusociality.</title>
        <authorList>
            <person name="Harrison M.C."/>
            <person name="Jongepier E."/>
            <person name="Robertson H.M."/>
            <person name="Arning N."/>
            <person name="Bitard-Feildel T."/>
            <person name="Chao H."/>
            <person name="Childers C.P."/>
            <person name="Dinh H."/>
            <person name="Doddapaneni H."/>
            <person name="Dugan S."/>
            <person name="Gowin J."/>
            <person name="Greiner C."/>
            <person name="Han Y."/>
            <person name="Hu H."/>
            <person name="Hughes D.S.T."/>
            <person name="Huylmans A.-K."/>
            <person name="Kemena C."/>
            <person name="Kremer L.P.M."/>
            <person name="Lee S.L."/>
            <person name="Lopez-Ezquerra A."/>
            <person name="Mallet L."/>
            <person name="Monroy-Kuhn J.M."/>
            <person name="Moser A."/>
            <person name="Murali S.C."/>
            <person name="Muzny D.M."/>
            <person name="Otani S."/>
            <person name="Piulachs M.-D."/>
            <person name="Poelchau M."/>
            <person name="Qu J."/>
            <person name="Schaub F."/>
            <person name="Wada-Katsumata A."/>
            <person name="Worley K.C."/>
            <person name="Xie Q."/>
            <person name="Ylla G."/>
            <person name="Poulsen M."/>
            <person name="Gibbs R.A."/>
            <person name="Schal C."/>
            <person name="Richards S."/>
            <person name="Belles X."/>
            <person name="Korb J."/>
            <person name="Bornberg-Bauer E."/>
        </authorList>
    </citation>
    <scope>NUCLEOTIDE SEQUENCE [LARGE SCALE GENOMIC DNA]</scope>
    <source>
        <tissue evidence="12">Whole body</tissue>
    </source>
</reference>
<feature type="domain" description="EGF-like" evidence="10">
    <location>
        <begin position="291"/>
        <end position="332"/>
    </location>
</feature>
<sequence>MPRTMSDHGLELGDIQACVMPGEYWAFKGSGAVVIRTNCLTWFSWTFLMAQSKAGYRLRAAAARGSVHYLDSQSRYHVAARVEPNRISSLSRGKGISVCCALSVETVLRLLRNWGTASIKSRTRLPHFAAGHEHDRTFVDRDIEITAALGGRLKCLQDSALYELEDQQFPKEMDRVQNQSGLEEGTVRQDGRNGSTCQAACLNGGTCSGSKCVCRPGYQGEFCGEHYRTGPCFTRVKNDMCQGQLQGVVCTKQLCCATVGQAWGHPCEKCPTHLDCDEGYLKNIHSGLCVDIDECEAIPGLCQGGKCVNTVGSFKCECPEGQARNIETNECEDRDECKEAGFCLDGRCVNTDGSYYCVYARQGNCYTSVTRTGQCKNRLPIKLSKKDCCCGMNMGKGWGDNCDICPTPDTEAYRRLCHPSPGDITQVNECALRANICGNGHCIDTPDGYLCECYPGYRKGESEVYIDECSELNYCQGGQCTNTPGSFHCVCPPGFDVSSDGRLCIDHDECSQTGMCANGQCINMDGSFKCQCHSGFILSPSGHSCVDIDECYENARICLKGRCENIPGSYRCVCQDGFTPSLDGTFCVDLDECSQTGMCENGKCVNIDGSFKCVCDSGYRLGPDRKVCVDIDECISIPCQHGTCINSQGSFRCECTAGFILGPDGRSCLDTRRDLCYSQYRDGQCLNPTAIPVTKSSCCCCTVITGQPMGWGTPCQPCPPQGSFEFQSLCPHGAGMTFSGDDINECAQTPGICQNGACENLIATYRCICNPGYQVDNTGKICSDINECELDDLVCSGGQCRNTPGSFQCICPTGTQLNPVTQVCEDINECRELGPDACFNGVCVNNVGSYECECEPGFILDNTGRICIDNRKGSCWTRLVGGRCENNLPRLTLKSECCCSIGLAWGSPCEICHGLCDCPKGYAKVDGKTCTDVNECDLNVGVCRGGGTCVNTDGSFTCACPPGLTLDPTGFCLVGMELIMSQGERKKCVTE</sequence>
<dbReference type="FunFam" id="2.10.25.10:FF:000125">
    <property type="entry name" value="Neurogenic locus notch protein-like"/>
    <property type="match status" value="1"/>
</dbReference>
<dbReference type="InterPro" id="IPR000742">
    <property type="entry name" value="EGF"/>
</dbReference>
<feature type="domain" description="TB" evidence="11">
    <location>
        <begin position="873"/>
        <end position="912"/>
    </location>
</feature>
<feature type="domain" description="TB" evidence="11">
    <location>
        <begin position="674"/>
        <end position="730"/>
    </location>
</feature>
<dbReference type="InterPro" id="IPR026823">
    <property type="entry name" value="cEGF"/>
</dbReference>
<dbReference type="AlphaFoldDB" id="A0A2J7R276"/>
<keyword evidence="4 9" id="KW-0245">EGF-like domain</keyword>
<feature type="domain" description="TB" evidence="11">
    <location>
        <begin position="230"/>
        <end position="272"/>
    </location>
</feature>
<evidence type="ECO:0000259" key="11">
    <source>
        <dbReference type="PROSITE" id="PS51364"/>
    </source>
</evidence>
<dbReference type="OrthoDB" id="10045365at2759"/>
<evidence type="ECO:0008006" key="14">
    <source>
        <dbReference type="Google" id="ProtNLM"/>
    </source>
</evidence>
<comment type="caution">
    <text evidence="9">Lacks conserved residue(s) required for the propagation of feature annotation.</text>
</comment>
<keyword evidence="6" id="KW-0677">Repeat</keyword>
<feature type="domain" description="TB" evidence="11">
    <location>
        <begin position="363"/>
        <end position="417"/>
    </location>
</feature>
<dbReference type="FunFam" id="2.10.25.10:FF:000002">
    <property type="entry name" value="Latent-transforming growth factor beta-binding protein 3"/>
    <property type="match status" value="1"/>
</dbReference>
<keyword evidence="13" id="KW-1185">Reference proteome</keyword>
<dbReference type="SMART" id="SM00179">
    <property type="entry name" value="EGF_CA"/>
    <property type="match status" value="12"/>
</dbReference>
<keyword evidence="5" id="KW-0732">Signal</keyword>
<evidence type="ECO:0000256" key="9">
    <source>
        <dbReference type="PROSITE-ProRule" id="PRU00076"/>
    </source>
</evidence>
<feature type="domain" description="EGF-like" evidence="10">
    <location>
        <begin position="630"/>
        <end position="669"/>
    </location>
</feature>
<dbReference type="PROSITE" id="PS00022">
    <property type="entry name" value="EGF_1"/>
    <property type="match status" value="1"/>
</dbReference>
<dbReference type="FunFam" id="2.10.25.10:FF:000017">
    <property type="entry name" value="latent-transforming growth factor beta-binding protein 4 isoform X1"/>
    <property type="match status" value="1"/>
</dbReference>
<dbReference type="Pfam" id="PF12662">
    <property type="entry name" value="cEGF"/>
    <property type="match status" value="2"/>
</dbReference>
<dbReference type="PROSITE" id="PS51364">
    <property type="entry name" value="TB"/>
    <property type="match status" value="4"/>
</dbReference>
<dbReference type="SMART" id="SM00181">
    <property type="entry name" value="EGF"/>
    <property type="match status" value="12"/>
</dbReference>
<evidence type="ECO:0000259" key="10">
    <source>
        <dbReference type="PROSITE" id="PS50026"/>
    </source>
</evidence>
<dbReference type="InterPro" id="IPR013032">
    <property type="entry name" value="EGF-like_CS"/>
</dbReference>
<evidence type="ECO:0000256" key="3">
    <source>
        <dbReference type="ARBA" id="ARBA00022530"/>
    </source>
</evidence>
<dbReference type="STRING" id="105785.A0A2J7R276"/>
<name>A0A2J7R276_9NEOP</name>
<dbReference type="PANTHER" id="PTHR24040">
    <property type="entry name" value="LAMININ G-LIKE DOMAIN-CONTAINING PROTEIN"/>
    <property type="match status" value="1"/>
</dbReference>
<feature type="domain" description="EGF-like" evidence="10">
    <location>
        <begin position="589"/>
        <end position="629"/>
    </location>
</feature>
<dbReference type="CDD" id="cd00054">
    <property type="entry name" value="EGF_CA"/>
    <property type="match status" value="10"/>
</dbReference>
<feature type="domain" description="EGF-like" evidence="10">
    <location>
        <begin position="784"/>
        <end position="825"/>
    </location>
</feature>
<dbReference type="FunFam" id="2.10.25.10:FF:000096">
    <property type="entry name" value="Putative fibrillin 2"/>
    <property type="match status" value="2"/>
</dbReference>
<keyword evidence="2" id="KW-0964">Secreted</keyword>
<keyword evidence="7 9" id="KW-1015">Disulfide bond</keyword>
<evidence type="ECO:0000256" key="1">
    <source>
        <dbReference type="ARBA" id="ARBA00004498"/>
    </source>
</evidence>
<evidence type="ECO:0000313" key="12">
    <source>
        <dbReference type="EMBL" id="PNF34940.1"/>
    </source>
</evidence>
<dbReference type="PROSITE" id="PS01186">
    <property type="entry name" value="EGF_2"/>
    <property type="match status" value="6"/>
</dbReference>
<dbReference type="SUPFAM" id="SSF57184">
    <property type="entry name" value="Growth factor receptor domain"/>
    <property type="match status" value="3"/>
</dbReference>
<dbReference type="PROSITE" id="PS01187">
    <property type="entry name" value="EGF_CA"/>
    <property type="match status" value="4"/>
</dbReference>
<comment type="caution">
    <text evidence="12">The sequence shown here is derived from an EMBL/GenBank/DDBJ whole genome shotgun (WGS) entry which is preliminary data.</text>
</comment>
<feature type="disulfide bond" evidence="9">
    <location>
        <begin position="197"/>
        <end position="207"/>
    </location>
</feature>
<protein>
    <recommendedName>
        <fullName evidence="14">Fibrillin-2</fullName>
    </recommendedName>
</protein>
<feature type="domain" description="EGF-like" evidence="10">
    <location>
        <begin position="742"/>
        <end position="779"/>
    </location>
</feature>
<dbReference type="InParanoid" id="A0A2J7R276"/>
<dbReference type="PROSITE" id="PS00010">
    <property type="entry name" value="ASX_HYDROXYL"/>
    <property type="match status" value="11"/>
</dbReference>
<dbReference type="Pfam" id="PF12661">
    <property type="entry name" value="hEGF"/>
    <property type="match status" value="2"/>
</dbReference>
<dbReference type="InterPro" id="IPR051145">
    <property type="entry name" value="GAS-SHBG-PROS"/>
</dbReference>
<evidence type="ECO:0000256" key="8">
    <source>
        <dbReference type="ARBA" id="ARBA00023180"/>
    </source>
</evidence>
<comment type="subcellular location">
    <subcellularLocation>
        <location evidence="1">Secreted</location>
        <location evidence="1">Extracellular space</location>
        <location evidence="1">Extracellular matrix</location>
    </subcellularLocation>
</comment>
<dbReference type="Pfam" id="PF00683">
    <property type="entry name" value="TB"/>
    <property type="match status" value="4"/>
</dbReference>
<feature type="domain" description="EGF-like" evidence="10">
    <location>
        <begin position="826"/>
        <end position="864"/>
    </location>
</feature>
<feature type="domain" description="EGF-like" evidence="10">
    <location>
        <begin position="932"/>
        <end position="973"/>
    </location>
</feature>
<evidence type="ECO:0000256" key="7">
    <source>
        <dbReference type="ARBA" id="ARBA00023157"/>
    </source>
</evidence>
<feature type="domain" description="EGF-like" evidence="10">
    <location>
        <begin position="547"/>
        <end position="588"/>
    </location>
</feature>
<feature type="disulfide bond" evidence="9">
    <location>
        <begin position="214"/>
        <end position="223"/>
    </location>
</feature>
<dbReference type="InterPro" id="IPR009030">
    <property type="entry name" value="Growth_fac_rcpt_cys_sf"/>
</dbReference>
<dbReference type="Pfam" id="PF07645">
    <property type="entry name" value="EGF_CA"/>
    <property type="match status" value="8"/>
</dbReference>
<feature type="domain" description="EGF-like" evidence="10">
    <location>
        <begin position="426"/>
        <end position="463"/>
    </location>
</feature>
<accession>A0A2J7R276</accession>
<evidence type="ECO:0000256" key="4">
    <source>
        <dbReference type="ARBA" id="ARBA00022536"/>
    </source>
</evidence>
<evidence type="ECO:0000256" key="6">
    <source>
        <dbReference type="ARBA" id="ARBA00022737"/>
    </source>
</evidence>
<feature type="domain" description="EGF-like" evidence="10">
    <location>
        <begin position="465"/>
        <end position="505"/>
    </location>
</feature>
<dbReference type="SUPFAM" id="SSF57196">
    <property type="entry name" value="EGF/Laminin"/>
    <property type="match status" value="2"/>
</dbReference>
<organism evidence="12 13">
    <name type="scientific">Cryptotermes secundus</name>
    <dbReference type="NCBI Taxonomy" id="105785"/>
    <lineage>
        <taxon>Eukaryota</taxon>
        <taxon>Metazoa</taxon>
        <taxon>Ecdysozoa</taxon>
        <taxon>Arthropoda</taxon>
        <taxon>Hexapoda</taxon>
        <taxon>Insecta</taxon>
        <taxon>Pterygota</taxon>
        <taxon>Neoptera</taxon>
        <taxon>Polyneoptera</taxon>
        <taxon>Dictyoptera</taxon>
        <taxon>Blattodea</taxon>
        <taxon>Blattoidea</taxon>
        <taxon>Termitoidae</taxon>
        <taxon>Kalotermitidae</taxon>
        <taxon>Cryptotermitinae</taxon>
        <taxon>Cryptotermes</taxon>
    </lineage>
</organism>
<dbReference type="PANTHER" id="PTHR24040:SF16">
    <property type="entry name" value="FIBRILLIN-2-LIKE PROTEIN"/>
    <property type="match status" value="1"/>
</dbReference>
<dbReference type="PROSITE" id="PS50026">
    <property type="entry name" value="EGF_3"/>
    <property type="match status" value="12"/>
</dbReference>
<evidence type="ECO:0000256" key="2">
    <source>
        <dbReference type="ARBA" id="ARBA00022525"/>
    </source>
</evidence>
<evidence type="ECO:0000256" key="5">
    <source>
        <dbReference type="ARBA" id="ARBA00022729"/>
    </source>
</evidence>
<feature type="domain" description="EGF-like" evidence="10">
    <location>
        <begin position="506"/>
        <end position="546"/>
    </location>
</feature>
<dbReference type="InterPro" id="IPR036773">
    <property type="entry name" value="TB_dom_sf"/>
</dbReference>
<dbReference type="Proteomes" id="UP000235965">
    <property type="component" value="Unassembled WGS sequence"/>
</dbReference>
<dbReference type="EMBL" id="NEVH01008200">
    <property type="protein sequence ID" value="PNF34940.1"/>
    <property type="molecule type" value="Genomic_DNA"/>
</dbReference>
<dbReference type="FunFam" id="2.10.25.10:FF:000003">
    <property type="entry name" value="fibrillin-1 isoform X1"/>
    <property type="match status" value="4"/>
</dbReference>
<dbReference type="Gene3D" id="2.10.25.10">
    <property type="entry name" value="Laminin"/>
    <property type="match status" value="11"/>
</dbReference>
<dbReference type="SUPFAM" id="SSF57581">
    <property type="entry name" value="TB module/8-cys domain"/>
    <property type="match status" value="4"/>
</dbReference>
<evidence type="ECO:0000313" key="13">
    <source>
        <dbReference type="Proteomes" id="UP000235965"/>
    </source>
</evidence>
<dbReference type="InterPro" id="IPR049883">
    <property type="entry name" value="NOTCH1_EGF-like"/>
</dbReference>
<dbReference type="InterPro" id="IPR001881">
    <property type="entry name" value="EGF-like_Ca-bd_dom"/>
</dbReference>
<dbReference type="InterPro" id="IPR000152">
    <property type="entry name" value="EGF-type_Asp/Asn_hydroxyl_site"/>
</dbReference>
<feature type="disulfide bond" evidence="9">
    <location>
        <begin position="634"/>
        <end position="644"/>
    </location>
</feature>
<dbReference type="Gene3D" id="3.90.290.10">
    <property type="entry name" value="TGF-beta binding (TB) domain"/>
    <property type="match status" value="4"/>
</dbReference>
<proteinExistence type="predicted"/>
<keyword evidence="3" id="KW-0272">Extracellular matrix</keyword>
<keyword evidence="8" id="KW-0325">Glycoprotein</keyword>
<dbReference type="InterPro" id="IPR018097">
    <property type="entry name" value="EGF_Ca-bd_CS"/>
</dbReference>
<gene>
    <name evidence="12" type="ORF">B7P43_G01404</name>
</gene>